<protein>
    <submittedName>
        <fullName evidence="1">Uncharacterized protein</fullName>
    </submittedName>
</protein>
<reference evidence="1" key="1">
    <citation type="journal article" date="2015" name="Nature">
        <title>Complex archaea that bridge the gap between prokaryotes and eukaryotes.</title>
        <authorList>
            <person name="Spang A."/>
            <person name="Saw J.H."/>
            <person name="Jorgensen S.L."/>
            <person name="Zaremba-Niedzwiedzka K."/>
            <person name="Martijn J."/>
            <person name="Lind A.E."/>
            <person name="van Eijk R."/>
            <person name="Schleper C."/>
            <person name="Guy L."/>
            <person name="Ettema T.J."/>
        </authorList>
    </citation>
    <scope>NUCLEOTIDE SEQUENCE</scope>
</reference>
<comment type="caution">
    <text evidence="1">The sequence shown here is derived from an EMBL/GenBank/DDBJ whole genome shotgun (WGS) entry which is preliminary data.</text>
</comment>
<organism evidence="1">
    <name type="scientific">marine sediment metagenome</name>
    <dbReference type="NCBI Taxonomy" id="412755"/>
    <lineage>
        <taxon>unclassified sequences</taxon>
        <taxon>metagenomes</taxon>
        <taxon>ecological metagenomes</taxon>
    </lineage>
</organism>
<proteinExistence type="predicted"/>
<sequence length="101" mass="11429">MTTLRYTIRGPGGALHVRDDTTKPFFVPQAKRHLFCGVDRHGYLPALEPCEQPTESALIDEVLETVATLRHQVSANTRQLQAQKDQLSKVFQRFSKGHQTL</sequence>
<name>A0A0F9PJ18_9ZZZZ</name>
<dbReference type="AlphaFoldDB" id="A0A0F9PJ18"/>
<evidence type="ECO:0000313" key="1">
    <source>
        <dbReference type="EMBL" id="KKN24502.1"/>
    </source>
</evidence>
<dbReference type="EMBL" id="LAZR01002879">
    <property type="protein sequence ID" value="KKN24502.1"/>
    <property type="molecule type" value="Genomic_DNA"/>
</dbReference>
<accession>A0A0F9PJ18</accession>
<gene>
    <name evidence="1" type="ORF">LCGC14_0894420</name>
</gene>